<evidence type="ECO:0000256" key="2">
    <source>
        <dbReference type="ARBA" id="ARBA00022527"/>
    </source>
</evidence>
<reference evidence="10 11" key="1">
    <citation type="submission" date="2019-11" db="EMBL/GenBank/DDBJ databases">
        <title>Whole genome sequence of Oryza granulata.</title>
        <authorList>
            <person name="Li W."/>
        </authorList>
    </citation>
    <scope>NUCLEOTIDE SEQUENCE [LARGE SCALE GENOMIC DNA]</scope>
    <source>
        <strain evidence="11">cv. Menghai</strain>
        <tissue evidence="10">Leaf</tissue>
    </source>
</reference>
<dbReference type="PROSITE" id="PS00108">
    <property type="entry name" value="PROTEIN_KINASE_ST"/>
    <property type="match status" value="1"/>
</dbReference>
<dbReference type="Proteomes" id="UP000479710">
    <property type="component" value="Unassembled WGS sequence"/>
</dbReference>
<name>A0A6G1E043_9ORYZ</name>
<sequence>MNLADGKAAPADEWSVRTDAWRRTSGFEHFPFLSDECGKTGIARFLNWELRLKIALDAAQGLDYLHTGCMMVHRDVKSSNILLDQNLNAKLADFGLAKIFGGDAQMSLTSTISGTPGYIDPEYVQN</sequence>
<evidence type="ECO:0000256" key="8">
    <source>
        <dbReference type="ARBA" id="ARBA00048679"/>
    </source>
</evidence>
<dbReference type="FunFam" id="1.10.510.10:FF:001023">
    <property type="entry name" value="Os07g0541700 protein"/>
    <property type="match status" value="1"/>
</dbReference>
<dbReference type="PANTHER" id="PTHR46008">
    <property type="entry name" value="LEAF RUST 10 DISEASE-RESISTANCE LOCUS RECEPTOR-LIKE PROTEIN KINASE-LIKE 1.4"/>
    <property type="match status" value="1"/>
</dbReference>
<evidence type="ECO:0000256" key="1">
    <source>
        <dbReference type="ARBA" id="ARBA00012513"/>
    </source>
</evidence>
<evidence type="ECO:0000256" key="6">
    <source>
        <dbReference type="ARBA" id="ARBA00022840"/>
    </source>
</evidence>
<evidence type="ECO:0000259" key="9">
    <source>
        <dbReference type="PROSITE" id="PS50011"/>
    </source>
</evidence>
<keyword evidence="3" id="KW-0808">Transferase</keyword>
<dbReference type="Pfam" id="PF00069">
    <property type="entry name" value="Pkinase"/>
    <property type="match status" value="1"/>
</dbReference>
<keyword evidence="5" id="KW-0418">Kinase</keyword>
<accession>A0A6G1E043</accession>
<dbReference type="PROSITE" id="PS50011">
    <property type="entry name" value="PROTEIN_KINASE_DOM"/>
    <property type="match status" value="1"/>
</dbReference>
<comment type="catalytic activity">
    <reaction evidence="8">
        <text>L-seryl-[protein] + ATP = O-phospho-L-seryl-[protein] + ADP + H(+)</text>
        <dbReference type="Rhea" id="RHEA:17989"/>
        <dbReference type="Rhea" id="RHEA-COMP:9863"/>
        <dbReference type="Rhea" id="RHEA-COMP:11604"/>
        <dbReference type="ChEBI" id="CHEBI:15378"/>
        <dbReference type="ChEBI" id="CHEBI:29999"/>
        <dbReference type="ChEBI" id="CHEBI:30616"/>
        <dbReference type="ChEBI" id="CHEBI:83421"/>
        <dbReference type="ChEBI" id="CHEBI:456216"/>
        <dbReference type="EC" id="2.7.11.1"/>
    </reaction>
</comment>
<evidence type="ECO:0000313" key="10">
    <source>
        <dbReference type="EMBL" id="KAF0918149.1"/>
    </source>
</evidence>
<keyword evidence="4" id="KW-0547">Nucleotide-binding</keyword>
<comment type="catalytic activity">
    <reaction evidence="7">
        <text>L-threonyl-[protein] + ATP = O-phospho-L-threonyl-[protein] + ADP + H(+)</text>
        <dbReference type="Rhea" id="RHEA:46608"/>
        <dbReference type="Rhea" id="RHEA-COMP:11060"/>
        <dbReference type="Rhea" id="RHEA-COMP:11605"/>
        <dbReference type="ChEBI" id="CHEBI:15378"/>
        <dbReference type="ChEBI" id="CHEBI:30013"/>
        <dbReference type="ChEBI" id="CHEBI:30616"/>
        <dbReference type="ChEBI" id="CHEBI:61977"/>
        <dbReference type="ChEBI" id="CHEBI:456216"/>
        <dbReference type="EC" id="2.7.11.1"/>
    </reaction>
</comment>
<evidence type="ECO:0000256" key="4">
    <source>
        <dbReference type="ARBA" id="ARBA00022741"/>
    </source>
</evidence>
<dbReference type="PANTHER" id="PTHR46008:SF48">
    <property type="entry name" value="PROTEIN KINASE DOMAIN-CONTAINING PROTEIN"/>
    <property type="match status" value="1"/>
</dbReference>
<evidence type="ECO:0000313" key="11">
    <source>
        <dbReference type="Proteomes" id="UP000479710"/>
    </source>
</evidence>
<protein>
    <recommendedName>
        <fullName evidence="1">non-specific serine/threonine protein kinase</fullName>
        <ecNumber evidence="1">2.7.11.1</ecNumber>
    </recommendedName>
</protein>
<evidence type="ECO:0000256" key="3">
    <source>
        <dbReference type="ARBA" id="ARBA00022679"/>
    </source>
</evidence>
<dbReference type="OrthoDB" id="683166at2759"/>
<dbReference type="GO" id="GO:0005524">
    <property type="term" value="F:ATP binding"/>
    <property type="evidence" value="ECO:0007669"/>
    <property type="project" value="UniProtKB-KW"/>
</dbReference>
<proteinExistence type="predicted"/>
<dbReference type="AlphaFoldDB" id="A0A6G1E043"/>
<dbReference type="InterPro" id="IPR011009">
    <property type="entry name" value="Kinase-like_dom_sf"/>
</dbReference>
<evidence type="ECO:0000256" key="7">
    <source>
        <dbReference type="ARBA" id="ARBA00047899"/>
    </source>
</evidence>
<evidence type="ECO:0000256" key="5">
    <source>
        <dbReference type="ARBA" id="ARBA00022777"/>
    </source>
</evidence>
<keyword evidence="11" id="KW-1185">Reference proteome</keyword>
<keyword evidence="2" id="KW-0723">Serine/threonine-protein kinase</keyword>
<gene>
    <name evidence="10" type="ORF">E2562_022716</name>
</gene>
<dbReference type="GO" id="GO:0004674">
    <property type="term" value="F:protein serine/threonine kinase activity"/>
    <property type="evidence" value="ECO:0007669"/>
    <property type="project" value="UniProtKB-KW"/>
</dbReference>
<organism evidence="10 11">
    <name type="scientific">Oryza meyeriana var. granulata</name>
    <dbReference type="NCBI Taxonomy" id="110450"/>
    <lineage>
        <taxon>Eukaryota</taxon>
        <taxon>Viridiplantae</taxon>
        <taxon>Streptophyta</taxon>
        <taxon>Embryophyta</taxon>
        <taxon>Tracheophyta</taxon>
        <taxon>Spermatophyta</taxon>
        <taxon>Magnoliopsida</taxon>
        <taxon>Liliopsida</taxon>
        <taxon>Poales</taxon>
        <taxon>Poaceae</taxon>
        <taxon>BOP clade</taxon>
        <taxon>Oryzoideae</taxon>
        <taxon>Oryzeae</taxon>
        <taxon>Oryzinae</taxon>
        <taxon>Oryza</taxon>
        <taxon>Oryza meyeriana</taxon>
    </lineage>
</organism>
<feature type="domain" description="Protein kinase" evidence="9">
    <location>
        <begin position="1"/>
        <end position="126"/>
    </location>
</feature>
<dbReference type="EC" id="2.7.11.1" evidence="1"/>
<dbReference type="InterPro" id="IPR008271">
    <property type="entry name" value="Ser/Thr_kinase_AS"/>
</dbReference>
<dbReference type="SUPFAM" id="SSF56112">
    <property type="entry name" value="Protein kinase-like (PK-like)"/>
    <property type="match status" value="1"/>
</dbReference>
<keyword evidence="6" id="KW-0067">ATP-binding</keyword>
<dbReference type="EMBL" id="SPHZ02000005">
    <property type="protein sequence ID" value="KAF0918149.1"/>
    <property type="molecule type" value="Genomic_DNA"/>
</dbReference>
<dbReference type="InterPro" id="IPR000719">
    <property type="entry name" value="Prot_kinase_dom"/>
</dbReference>
<dbReference type="Gene3D" id="1.10.510.10">
    <property type="entry name" value="Transferase(Phosphotransferase) domain 1"/>
    <property type="match status" value="1"/>
</dbReference>
<comment type="caution">
    <text evidence="10">The sequence shown here is derived from an EMBL/GenBank/DDBJ whole genome shotgun (WGS) entry which is preliminary data.</text>
</comment>